<dbReference type="AlphaFoldDB" id="A0A1B6EFG5"/>
<proteinExistence type="predicted"/>
<evidence type="ECO:0008006" key="2">
    <source>
        <dbReference type="Google" id="ProtNLM"/>
    </source>
</evidence>
<gene>
    <name evidence="1" type="ORF">g.31414</name>
</gene>
<sequence length="614" mass="70459">MLKEKELVDILENMIKSLDGPNKTSSRSGRGCIVRKTIERITCLFKLVSSPHYSFVIQCGETIIECIILDLYTKRNTIIKAHQQEVEIFLGVLVVERIILKKEQIYVNLVFHADQLYINNTRLPALDIFVDKTLNDSRVQRFQVESVTTPNFSNSSKPFVFVLAKFPDGALDNGESLLWLMLVGNQVAWKEFLTPKAECLMTFPLHIPINFYKRNNRSIWSMVSGVNLQDVKEHPDFFPVIKGALLPQGVHLYLKSNPRKLNPPFDPSSLGILTISSANKSKENIMSFFGKIKSIDYDNPPSWNKCMLCKQTSYFTNIEKKSSDSWIMSSDVEWIKLPEVEPSKKYEYSYNKENVTTIIRIEDIETYENITLYIRNWRQFIKPLALCEGQLLRVNLVNSCFSNNGVHYVTSCSLSSFQILFDAHGYKTLQLPVPKYGFTSFPMEEKKKYWCIIEIFKLVSATIHSLCKECLGPFSKGICHCNKCCGRQYVISVEALISVESLNGSILILLKGDQVRTIFNLTKFHWDRFSKAFGDSVSSVRYHIKDEPLPFTLNKVLDEETTLKQYFYFFCKLLPNKQFHINVTCLSNVPGKLFCICNSIGPSLDEIYTLLALS</sequence>
<dbReference type="EMBL" id="GEDC01000615">
    <property type="protein sequence ID" value="JAS36683.1"/>
    <property type="molecule type" value="Transcribed_RNA"/>
</dbReference>
<protein>
    <recommendedName>
        <fullName evidence="2">CST complex subunit CTC1</fullName>
    </recommendedName>
</protein>
<evidence type="ECO:0000313" key="1">
    <source>
        <dbReference type="EMBL" id="JAS36683.1"/>
    </source>
</evidence>
<reference evidence="1" key="1">
    <citation type="submission" date="2015-12" db="EMBL/GenBank/DDBJ databases">
        <title>De novo transcriptome assembly of four potential Pierce s Disease insect vectors from Arizona vineyards.</title>
        <authorList>
            <person name="Tassone E.E."/>
        </authorList>
    </citation>
    <scope>NUCLEOTIDE SEQUENCE</scope>
</reference>
<name>A0A1B6EFG5_9HEMI</name>
<accession>A0A1B6EFG5</accession>
<organism evidence="1">
    <name type="scientific">Clastoptera arizonana</name>
    <name type="common">Arizona spittle bug</name>
    <dbReference type="NCBI Taxonomy" id="38151"/>
    <lineage>
        <taxon>Eukaryota</taxon>
        <taxon>Metazoa</taxon>
        <taxon>Ecdysozoa</taxon>
        <taxon>Arthropoda</taxon>
        <taxon>Hexapoda</taxon>
        <taxon>Insecta</taxon>
        <taxon>Pterygota</taxon>
        <taxon>Neoptera</taxon>
        <taxon>Paraneoptera</taxon>
        <taxon>Hemiptera</taxon>
        <taxon>Auchenorrhyncha</taxon>
        <taxon>Cercopoidea</taxon>
        <taxon>Clastopteridae</taxon>
        <taxon>Clastoptera</taxon>
    </lineage>
</organism>